<proteinExistence type="predicted"/>
<dbReference type="CDD" id="cd14728">
    <property type="entry name" value="Ere-like"/>
    <property type="match status" value="1"/>
</dbReference>
<reference evidence="1 2" key="1">
    <citation type="submission" date="2018-01" db="EMBL/GenBank/DDBJ databases">
        <title>Draft genome sequence of Paucibacter aquatile CR182 isolated from freshwater of the Nakdong River.</title>
        <authorList>
            <person name="Choi A."/>
            <person name="Chung E.J."/>
        </authorList>
    </citation>
    <scope>NUCLEOTIDE SEQUENCE [LARGE SCALE GENOMIC DNA]</scope>
    <source>
        <strain evidence="1 2">CR182</strain>
    </source>
</reference>
<dbReference type="Gene3D" id="1.20.1440.30">
    <property type="entry name" value="Biosynthetic Protein domain"/>
    <property type="match status" value="1"/>
</dbReference>
<evidence type="ECO:0000313" key="1">
    <source>
        <dbReference type="EMBL" id="PND36383.1"/>
    </source>
</evidence>
<dbReference type="PANTHER" id="PTHR31299">
    <property type="entry name" value="ESTERASE, PUTATIVE (AFU_ORTHOLOGUE AFUA_1G05850)-RELATED"/>
    <property type="match status" value="1"/>
</dbReference>
<dbReference type="OrthoDB" id="9810066at2"/>
<evidence type="ECO:0008006" key="3">
    <source>
        <dbReference type="Google" id="ProtNLM"/>
    </source>
</evidence>
<evidence type="ECO:0000313" key="2">
    <source>
        <dbReference type="Proteomes" id="UP000235916"/>
    </source>
</evidence>
<dbReference type="Gene3D" id="3.40.1660.10">
    <property type="entry name" value="EreA-like (biosynthetic domain)"/>
    <property type="match status" value="1"/>
</dbReference>
<protein>
    <recommendedName>
        <fullName evidence="3">Erythromycin esterase</fullName>
    </recommendedName>
</protein>
<gene>
    <name evidence="1" type="ORF">C1O66_22065</name>
</gene>
<dbReference type="GO" id="GO:0046677">
    <property type="term" value="P:response to antibiotic"/>
    <property type="evidence" value="ECO:0007669"/>
    <property type="project" value="InterPro"/>
</dbReference>
<dbReference type="AlphaFoldDB" id="A0A2N8KSG6"/>
<dbReference type="InterPro" id="IPR052036">
    <property type="entry name" value="Hydrolase/PRTase-associated"/>
</dbReference>
<dbReference type="EMBL" id="POSP01000004">
    <property type="protein sequence ID" value="PND36383.1"/>
    <property type="molecule type" value="Genomic_DNA"/>
</dbReference>
<accession>A0A2N8KSG6</accession>
<dbReference type="PANTHER" id="PTHR31299:SF0">
    <property type="entry name" value="ESTERASE, PUTATIVE (AFU_ORTHOLOGUE AFUA_1G05850)-RELATED"/>
    <property type="match status" value="1"/>
</dbReference>
<organism evidence="1 2">
    <name type="scientific">Kinneretia aquatilis</name>
    <dbReference type="NCBI Taxonomy" id="2070761"/>
    <lineage>
        <taxon>Bacteria</taxon>
        <taxon>Pseudomonadati</taxon>
        <taxon>Pseudomonadota</taxon>
        <taxon>Betaproteobacteria</taxon>
        <taxon>Burkholderiales</taxon>
        <taxon>Sphaerotilaceae</taxon>
        <taxon>Roseateles</taxon>
    </lineage>
</organism>
<comment type="caution">
    <text evidence="1">The sequence shown here is derived from an EMBL/GenBank/DDBJ whole genome shotgun (WGS) entry which is preliminary data.</text>
</comment>
<dbReference type="Pfam" id="PF05139">
    <property type="entry name" value="Erythro_esteras"/>
    <property type="match status" value="1"/>
</dbReference>
<keyword evidence="2" id="KW-1185">Reference proteome</keyword>
<dbReference type="SUPFAM" id="SSF159501">
    <property type="entry name" value="EreA/ChaN-like"/>
    <property type="match status" value="1"/>
</dbReference>
<sequence length="482" mass="52506">MRAGALGEPIHAQADGLGADFLLNWSYFGFIGFHMNTKLCSLASAVSLASRRWLGPLLVLAALPVGAPASAPPPASTPAAAGASVLAGLPVDLRPLRSLSPADEDFSDLAPLAKELDGVRVLALGEQTHGGREEFLLKLRLLRFLHEKLGYEVLLLESGFYDIGRLAQAMAAGQSLDALAPGNVFFMYAKTAEGRLLLQYLDRRQRSSRPLQLAGFDSQHSGELSLKGLLPGLRERIQQRAPELARDHLWQPFAQLAQALLSLRPPLPEAAEQAGFFQQVQAQRQALCREIPPEQRAGVGSEGWWCQLLGSIESQARSLWSEGRDFQRDIQMGRHAIWLMEQQFPGKKAVVWAHTVHVARGFERSPAHPQSGEVMARHWGPAYKVLQFSASGGQVLDYLRAVPQSVPAPVPGSLEALLGRSHPGAVASPAQLLIARGPVTLPQHNFEYQSGGIEASRGPGRLGQNWDFLIHIPRMSPVQMVR</sequence>
<name>A0A2N8KSG6_9BURK</name>
<dbReference type="Proteomes" id="UP000235916">
    <property type="component" value="Unassembled WGS sequence"/>
</dbReference>
<dbReference type="Gene3D" id="3.30.1870.10">
    <property type="entry name" value="EreA-like, domain 2"/>
    <property type="match status" value="1"/>
</dbReference>
<dbReference type="InterPro" id="IPR007815">
    <property type="entry name" value="Emycin_Estase"/>
</dbReference>